<dbReference type="Gene3D" id="3.40.50.300">
    <property type="entry name" value="P-loop containing nucleotide triphosphate hydrolases"/>
    <property type="match status" value="1"/>
</dbReference>
<keyword evidence="4" id="KW-1133">Transmembrane helix</keyword>
<evidence type="ECO:0000256" key="3">
    <source>
        <dbReference type="ARBA" id="ARBA00022840"/>
    </source>
</evidence>
<organism evidence="6 7">
    <name type="scientific">Ceratobasidium theobromae</name>
    <dbReference type="NCBI Taxonomy" id="1582974"/>
    <lineage>
        <taxon>Eukaryota</taxon>
        <taxon>Fungi</taxon>
        <taxon>Dikarya</taxon>
        <taxon>Basidiomycota</taxon>
        <taxon>Agaricomycotina</taxon>
        <taxon>Agaricomycetes</taxon>
        <taxon>Cantharellales</taxon>
        <taxon>Ceratobasidiaceae</taxon>
        <taxon>Ceratobasidium</taxon>
    </lineage>
</organism>
<evidence type="ECO:0000256" key="1">
    <source>
        <dbReference type="ARBA" id="ARBA00022741"/>
    </source>
</evidence>
<dbReference type="GO" id="GO:0005524">
    <property type="term" value="F:ATP binding"/>
    <property type="evidence" value="ECO:0007669"/>
    <property type="project" value="UniProtKB-KW"/>
</dbReference>
<dbReference type="Pfam" id="PF00271">
    <property type="entry name" value="Helicase_C"/>
    <property type="match status" value="1"/>
</dbReference>
<evidence type="ECO:0000256" key="2">
    <source>
        <dbReference type="ARBA" id="ARBA00022801"/>
    </source>
</evidence>
<reference evidence="6 7" key="1">
    <citation type="journal article" date="2019" name="Fungal Biol. Biotechnol.">
        <title>Draft genome sequence of fastidious pathogen Ceratobasidium theobromae, which causes vascular-streak dieback in Theobroma cacao.</title>
        <authorList>
            <person name="Ali S.S."/>
            <person name="Asman A."/>
            <person name="Shao J."/>
            <person name="Firmansyah A.P."/>
            <person name="Susilo A.W."/>
            <person name="Rosmana A."/>
            <person name="McMahon P."/>
            <person name="Junaid M."/>
            <person name="Guest D."/>
            <person name="Kheng T.Y."/>
            <person name="Meinhardt L.W."/>
            <person name="Bailey B.A."/>
        </authorList>
    </citation>
    <scope>NUCLEOTIDE SEQUENCE [LARGE SCALE GENOMIC DNA]</scope>
    <source>
        <strain evidence="6 7">CT2</strain>
    </source>
</reference>
<dbReference type="GO" id="GO:0006281">
    <property type="term" value="P:DNA repair"/>
    <property type="evidence" value="ECO:0007669"/>
    <property type="project" value="TreeGrafter"/>
</dbReference>
<evidence type="ECO:0000259" key="5">
    <source>
        <dbReference type="SMART" id="SM00490"/>
    </source>
</evidence>
<dbReference type="SMART" id="SM00490">
    <property type="entry name" value="HELICc"/>
    <property type="match status" value="1"/>
</dbReference>
<name>A0A5N5Q825_9AGAM</name>
<keyword evidence="7" id="KW-1185">Reference proteome</keyword>
<feature type="domain" description="Helicase C-terminal" evidence="5">
    <location>
        <begin position="382"/>
        <end position="487"/>
    </location>
</feature>
<keyword evidence="3" id="KW-0067">ATP-binding</keyword>
<dbReference type="AlphaFoldDB" id="A0A5N5Q825"/>
<dbReference type="InterPro" id="IPR027417">
    <property type="entry name" value="P-loop_NTPase"/>
</dbReference>
<gene>
    <name evidence="6" type="ORF">CTheo_8980</name>
</gene>
<evidence type="ECO:0000313" key="7">
    <source>
        <dbReference type="Proteomes" id="UP000383932"/>
    </source>
</evidence>
<protein>
    <submittedName>
        <fullName evidence="6">SNF2-related protein</fullName>
    </submittedName>
</protein>
<evidence type="ECO:0000313" key="6">
    <source>
        <dbReference type="EMBL" id="KAB5587581.1"/>
    </source>
</evidence>
<keyword evidence="4" id="KW-0812">Transmembrane</keyword>
<dbReference type="GO" id="GO:0005634">
    <property type="term" value="C:nucleus"/>
    <property type="evidence" value="ECO:0007669"/>
    <property type="project" value="TreeGrafter"/>
</dbReference>
<dbReference type="EMBL" id="SSOP01000960">
    <property type="protein sequence ID" value="KAB5587581.1"/>
    <property type="molecule type" value="Genomic_DNA"/>
</dbReference>
<proteinExistence type="predicted"/>
<dbReference type="OrthoDB" id="3270319at2759"/>
<dbReference type="SUPFAM" id="SSF52540">
    <property type="entry name" value="P-loop containing nucleoside triphosphate hydrolases"/>
    <property type="match status" value="1"/>
</dbReference>
<dbReference type="GO" id="GO:0008094">
    <property type="term" value="F:ATP-dependent activity, acting on DNA"/>
    <property type="evidence" value="ECO:0007669"/>
    <property type="project" value="TreeGrafter"/>
</dbReference>
<accession>A0A5N5Q825</accession>
<evidence type="ECO:0000256" key="4">
    <source>
        <dbReference type="SAM" id="Phobius"/>
    </source>
</evidence>
<dbReference type="PANTHER" id="PTHR45626">
    <property type="entry name" value="TRANSCRIPTION TERMINATION FACTOR 2-RELATED"/>
    <property type="match status" value="1"/>
</dbReference>
<keyword evidence="1" id="KW-0547">Nucleotide-binding</keyword>
<keyword evidence="4" id="KW-0472">Membrane</keyword>
<sequence>MSAISYEAGRCFKMPNKLGGRAAQCRVARGDPSILEVKSGVRLQGTIFNVSFNLVAFDESHTLRNVSLMTLAAIQLSAKALVCVGATATPIFTGPKDIAAQGRVLRHAPIIGDAGEELFLALLAEQRARTKQWEENSLDLIEQAANKEAMEMAATLGATHNEARIAELLEQARQKYESEDQERMLKTSYVMQTSIDMLRQDMLPIVLRRSGTSKGPDGNCVLELQPYKIVTAWSPLSEKEQEGLDRVNEVQKEQKELRKLGKKHNTEVLKWSNFLLDQKHAGLHPDILPLRNQEKAEGLEPGSLLDHMADDWNEANILEKASTRLLKTDEIIGHFWSGNPNPPVYHEDGTRDLEAEALVQDPEPLDHPRKFLVYVQYKLHRMLLKQLLKIRGRGLVEYDGTMTTSKRQAAVKKFQEDPECRVMLISNVGAAGLNLAAASIVIFVLTERRLVRTGEEANHWACMAIWTDFAGDRHRYHCTNRAGSRTGWLCGWQDGHVGELPPI</sequence>
<comment type="caution">
    <text evidence="6">The sequence shown here is derived from an EMBL/GenBank/DDBJ whole genome shotgun (WGS) entry which is preliminary data.</text>
</comment>
<feature type="transmembrane region" description="Helical" evidence="4">
    <location>
        <begin position="422"/>
        <end position="445"/>
    </location>
</feature>
<dbReference type="GO" id="GO:0016787">
    <property type="term" value="F:hydrolase activity"/>
    <property type="evidence" value="ECO:0007669"/>
    <property type="project" value="UniProtKB-KW"/>
</dbReference>
<dbReference type="InterPro" id="IPR001650">
    <property type="entry name" value="Helicase_C-like"/>
</dbReference>
<dbReference type="Proteomes" id="UP000383932">
    <property type="component" value="Unassembled WGS sequence"/>
</dbReference>
<keyword evidence="2" id="KW-0378">Hydrolase</keyword>
<dbReference type="InterPro" id="IPR050628">
    <property type="entry name" value="SNF2_RAD54_helicase_TF"/>
</dbReference>